<keyword evidence="8 10" id="KW-0472">Membrane</keyword>
<reference evidence="12 13" key="1">
    <citation type="journal article" date="2007" name="Science">
        <title>The Chlamydomonas genome reveals the evolution of key animal and plant functions.</title>
        <authorList>
            <person name="Merchant S.S."/>
            <person name="Prochnik S.E."/>
            <person name="Vallon O."/>
            <person name="Harris E.H."/>
            <person name="Karpowicz S.J."/>
            <person name="Witman G.B."/>
            <person name="Terry A."/>
            <person name="Salamov A."/>
            <person name="Fritz-Laylin L.K."/>
            <person name="Marechal-Drouard L."/>
            <person name="Marshall W.F."/>
            <person name="Qu L.H."/>
            <person name="Nelson D.R."/>
            <person name="Sanderfoot A.A."/>
            <person name="Spalding M.H."/>
            <person name="Kapitonov V.V."/>
            <person name="Ren Q."/>
            <person name="Ferris P."/>
            <person name="Lindquist E."/>
            <person name="Shapiro H."/>
            <person name="Lucas S.M."/>
            <person name="Grimwood J."/>
            <person name="Schmutz J."/>
            <person name="Cardol P."/>
            <person name="Cerutti H."/>
            <person name="Chanfreau G."/>
            <person name="Chen C.L."/>
            <person name="Cognat V."/>
            <person name="Croft M.T."/>
            <person name="Dent R."/>
            <person name="Dutcher S."/>
            <person name="Fernandez E."/>
            <person name="Fukuzawa H."/>
            <person name="Gonzalez-Ballester D."/>
            <person name="Gonzalez-Halphen D."/>
            <person name="Hallmann A."/>
            <person name="Hanikenne M."/>
            <person name="Hippler M."/>
            <person name="Inwood W."/>
            <person name="Jabbari K."/>
            <person name="Kalanon M."/>
            <person name="Kuras R."/>
            <person name="Lefebvre P.A."/>
            <person name="Lemaire S.D."/>
            <person name="Lobanov A.V."/>
            <person name="Lohr M."/>
            <person name="Manuell A."/>
            <person name="Meier I."/>
            <person name="Mets L."/>
            <person name="Mittag M."/>
            <person name="Mittelmeier T."/>
            <person name="Moroney J.V."/>
            <person name="Moseley J."/>
            <person name="Napoli C."/>
            <person name="Nedelcu A.M."/>
            <person name="Niyogi K."/>
            <person name="Novoselov S.V."/>
            <person name="Paulsen I.T."/>
            <person name="Pazour G."/>
            <person name="Purton S."/>
            <person name="Ral J.P."/>
            <person name="Riano-Pachon D.M."/>
            <person name="Riekhof W."/>
            <person name="Rymarquis L."/>
            <person name="Schroda M."/>
            <person name="Stern D."/>
            <person name="Umen J."/>
            <person name="Willows R."/>
            <person name="Wilson N."/>
            <person name="Zimmer S.L."/>
            <person name="Allmer J."/>
            <person name="Balk J."/>
            <person name="Bisova K."/>
            <person name="Chen C.J."/>
            <person name="Elias M."/>
            <person name="Gendler K."/>
            <person name="Hauser C."/>
            <person name="Lamb M.R."/>
            <person name="Ledford H."/>
            <person name="Long J.C."/>
            <person name="Minagawa J."/>
            <person name="Page M.D."/>
            <person name="Pan J."/>
            <person name="Pootakham W."/>
            <person name="Roje S."/>
            <person name="Rose A."/>
            <person name="Stahlberg E."/>
            <person name="Terauchi A.M."/>
            <person name="Yang P."/>
            <person name="Ball S."/>
            <person name="Bowler C."/>
            <person name="Dieckmann C.L."/>
            <person name="Gladyshev V.N."/>
            <person name="Green P."/>
            <person name="Jorgensen R."/>
            <person name="Mayfield S."/>
            <person name="Mueller-Roeber B."/>
            <person name="Rajamani S."/>
            <person name="Sayre R.T."/>
            <person name="Brokstein P."/>
            <person name="Dubchak I."/>
            <person name="Goodstein D."/>
            <person name="Hornick L."/>
            <person name="Huang Y.W."/>
            <person name="Jhaveri J."/>
            <person name="Luo Y."/>
            <person name="Martinez D."/>
            <person name="Ngau W.C."/>
            <person name="Otillar B."/>
            <person name="Poliakov A."/>
            <person name="Porter A."/>
            <person name="Szajkowski L."/>
            <person name="Werner G."/>
            <person name="Zhou K."/>
            <person name="Grigoriev I.V."/>
            <person name="Rokhsar D.S."/>
            <person name="Grossman A.R."/>
        </authorList>
    </citation>
    <scope>NUCLEOTIDE SEQUENCE [LARGE SCALE GENOMIC DNA]</scope>
    <source>
        <strain evidence="13">CC-503</strain>
    </source>
</reference>
<evidence type="ECO:0000256" key="8">
    <source>
        <dbReference type="ARBA" id="ARBA00023136"/>
    </source>
</evidence>
<evidence type="ECO:0000256" key="10">
    <source>
        <dbReference type="SAM" id="Phobius"/>
    </source>
</evidence>
<dbReference type="InterPro" id="IPR005828">
    <property type="entry name" value="MFS_sugar_transport-like"/>
</dbReference>
<evidence type="ECO:0000256" key="6">
    <source>
        <dbReference type="ARBA" id="ARBA00022847"/>
    </source>
</evidence>
<feature type="transmembrane region" description="Helical" evidence="10">
    <location>
        <begin position="443"/>
        <end position="463"/>
    </location>
</feature>
<protein>
    <recommendedName>
        <fullName evidence="11">Major facilitator superfamily (MFS) profile domain-containing protein</fullName>
    </recommendedName>
</protein>
<feature type="transmembrane region" description="Helical" evidence="10">
    <location>
        <begin position="563"/>
        <end position="584"/>
    </location>
</feature>
<dbReference type="GO" id="GO:0005886">
    <property type="term" value="C:plasma membrane"/>
    <property type="evidence" value="ECO:0000318"/>
    <property type="project" value="GO_Central"/>
</dbReference>
<feature type="domain" description="Major facilitator superfamily (MFS) profile" evidence="11">
    <location>
        <begin position="182"/>
        <end position="590"/>
    </location>
</feature>
<feature type="transmembrane region" description="Helical" evidence="10">
    <location>
        <begin position="405"/>
        <end position="431"/>
    </location>
</feature>
<dbReference type="InterPro" id="IPR036259">
    <property type="entry name" value="MFS_trans_sf"/>
</dbReference>
<name>A0A2K3DNH0_CHLRE</name>
<evidence type="ECO:0000256" key="4">
    <source>
        <dbReference type="ARBA" id="ARBA00022475"/>
    </source>
</evidence>
<comment type="subcellular location">
    <subcellularLocation>
        <location evidence="1">Cell membrane</location>
        <topology evidence="1">Multi-pass membrane protein</topology>
    </subcellularLocation>
</comment>
<dbReference type="GO" id="GO:0015293">
    <property type="term" value="F:symporter activity"/>
    <property type="evidence" value="ECO:0007669"/>
    <property type="project" value="UniProtKB-KW"/>
</dbReference>
<keyword evidence="5 10" id="KW-0812">Transmembrane</keyword>
<dbReference type="InterPro" id="IPR020846">
    <property type="entry name" value="MFS_dom"/>
</dbReference>
<evidence type="ECO:0000256" key="1">
    <source>
        <dbReference type="ARBA" id="ARBA00004651"/>
    </source>
</evidence>
<feature type="transmembrane region" description="Helical" evidence="10">
    <location>
        <begin position="500"/>
        <end position="524"/>
    </location>
</feature>
<comment type="similarity">
    <text evidence="2">Belongs to the major facilitator superfamily. Metabolite:H+ Symporter (MHS) family (TC 2.A.1.6) family.</text>
</comment>
<sequence>MGEVGSGLPTAPDHEAQAPATPVYSTAPSSGSNSASDAAPLLGQAPERSHVDVELSFLVPREQREGAPLLPRGAADSAAGAGDSALAEGLDDGAIALSIGKDAAPMAGDTDGATDGLQGAAKDGSQNGATPNSGKPKHQSTRKQVKFSDKVEYFPSDSREDDEDLHLRRVIASSIVGNTLSVVPAHFVLGFITWYDFLIYTFLGGVITKLFFPHENVYAQMIAFYGVFAAGFATRPLGALVFGIISDRYSRKTALMLSIVIMSIPTALVGCLPTYQTAGLAAPLLLVLIRVLQGFAVGGEFTATMVFLVEHAPPHARGLHGSWAFASVMVGVIVGSLVAMAFTLALSEAAMLAWGWRVPFLLSILGSGVGVYIRRHLRDPVSEEEDDHHHHGSGRRGPLRRVAGGILMVVLIDFMNALGFYLVVIFLPLYMQNFAHLSHRAALSVHTANMFLYLAVIPLGGWLSDKYGRTRVILLPAVAMAVVAYPLWCLFKTGSAGAAWFAQAALVCLMATFTGALPATFVALFPSEYRCTGLSIGHNLSMAAFGGTAPIMATGLLRGTGDIASPAALLIIAAAMTAAGALMLKRWRIR</sequence>
<dbReference type="RefSeq" id="XP_042923679.1">
    <property type="nucleotide sequence ID" value="XM_043062973.1"/>
</dbReference>
<dbReference type="SUPFAM" id="SSF103473">
    <property type="entry name" value="MFS general substrate transporter"/>
    <property type="match status" value="1"/>
</dbReference>
<feature type="compositionally biased region" description="Low complexity" evidence="9">
    <location>
        <begin position="25"/>
        <end position="39"/>
    </location>
</feature>
<dbReference type="Gene3D" id="1.20.1250.20">
    <property type="entry name" value="MFS general substrate transporter like domains"/>
    <property type="match status" value="2"/>
</dbReference>
<dbReference type="AlphaFoldDB" id="A0A2K3DNH0"/>
<feature type="transmembrane region" description="Helical" evidence="10">
    <location>
        <begin position="470"/>
        <end position="488"/>
    </location>
</feature>
<keyword evidence="3" id="KW-0813">Transport</keyword>
<gene>
    <name evidence="12" type="ORF">CHLRE_06g273200v5</name>
</gene>
<dbReference type="InterPro" id="IPR005829">
    <property type="entry name" value="Sugar_transporter_CS"/>
</dbReference>
<dbReference type="ExpressionAtlas" id="A0A2K3DNH0">
    <property type="expression patterns" value="baseline"/>
</dbReference>
<dbReference type="PROSITE" id="PS50850">
    <property type="entry name" value="MFS"/>
    <property type="match status" value="1"/>
</dbReference>
<dbReference type="GO" id="GO:0022857">
    <property type="term" value="F:transmembrane transporter activity"/>
    <property type="evidence" value="ECO:0000318"/>
    <property type="project" value="GO_Central"/>
</dbReference>
<evidence type="ECO:0000256" key="7">
    <source>
        <dbReference type="ARBA" id="ARBA00022989"/>
    </source>
</evidence>
<dbReference type="KEGG" id="cre:CHLRE_06g273200v5"/>
<evidence type="ECO:0000256" key="3">
    <source>
        <dbReference type="ARBA" id="ARBA00022448"/>
    </source>
</evidence>
<dbReference type="PANTHER" id="PTHR43528:SF1">
    <property type="entry name" value="ALPHA-KETOGLUTARATE PERMEASE"/>
    <property type="match status" value="1"/>
</dbReference>
<feature type="region of interest" description="Disordered" evidence="9">
    <location>
        <begin position="1"/>
        <end position="59"/>
    </location>
</feature>
<evidence type="ECO:0000256" key="5">
    <source>
        <dbReference type="ARBA" id="ARBA00022692"/>
    </source>
</evidence>
<dbReference type="Pfam" id="PF07690">
    <property type="entry name" value="MFS_1"/>
    <property type="match status" value="1"/>
</dbReference>
<feature type="transmembrane region" description="Helical" evidence="10">
    <location>
        <begin position="321"/>
        <end position="342"/>
    </location>
</feature>
<feature type="compositionally biased region" description="Basic residues" evidence="9">
    <location>
        <begin position="135"/>
        <end position="145"/>
    </location>
</feature>
<dbReference type="PaxDb" id="3055-EDP08176"/>
<dbReference type="OrthoDB" id="5296287at2759"/>
<dbReference type="PANTHER" id="PTHR43528">
    <property type="entry name" value="ALPHA-KETOGLUTARATE PERMEASE"/>
    <property type="match status" value="1"/>
</dbReference>
<feature type="transmembrane region" description="Helical" evidence="10">
    <location>
        <begin position="217"/>
        <end position="242"/>
    </location>
</feature>
<feature type="transmembrane region" description="Helical" evidence="10">
    <location>
        <begin position="287"/>
        <end position="309"/>
    </location>
</feature>
<evidence type="ECO:0000313" key="12">
    <source>
        <dbReference type="EMBL" id="PNW82085.1"/>
    </source>
</evidence>
<dbReference type="Pfam" id="PF00083">
    <property type="entry name" value="Sugar_tr"/>
    <property type="match status" value="1"/>
</dbReference>
<dbReference type="InterPro" id="IPR011701">
    <property type="entry name" value="MFS"/>
</dbReference>
<proteinExistence type="inferred from homology"/>
<keyword evidence="13" id="KW-1185">Reference proteome</keyword>
<evidence type="ECO:0000256" key="9">
    <source>
        <dbReference type="SAM" id="MobiDB-lite"/>
    </source>
</evidence>
<feature type="transmembrane region" description="Helical" evidence="10">
    <location>
        <begin position="254"/>
        <end position="275"/>
    </location>
</feature>
<dbReference type="Proteomes" id="UP000006906">
    <property type="component" value="Chromosome 6"/>
</dbReference>
<organism evidence="12 13">
    <name type="scientific">Chlamydomonas reinhardtii</name>
    <name type="common">Chlamydomonas smithii</name>
    <dbReference type="NCBI Taxonomy" id="3055"/>
    <lineage>
        <taxon>Eukaryota</taxon>
        <taxon>Viridiplantae</taxon>
        <taxon>Chlorophyta</taxon>
        <taxon>core chlorophytes</taxon>
        <taxon>Chlorophyceae</taxon>
        <taxon>CS clade</taxon>
        <taxon>Chlamydomonadales</taxon>
        <taxon>Chlamydomonadaceae</taxon>
        <taxon>Chlamydomonas</taxon>
    </lineage>
</organism>
<dbReference type="STRING" id="3055.A0A2K3DNH0"/>
<feature type="compositionally biased region" description="Polar residues" evidence="9">
    <location>
        <begin position="124"/>
        <end position="133"/>
    </location>
</feature>
<dbReference type="GeneID" id="5721797"/>
<feature type="transmembrane region" description="Helical" evidence="10">
    <location>
        <begin position="175"/>
        <end position="197"/>
    </location>
</feature>
<dbReference type="InterPro" id="IPR051084">
    <property type="entry name" value="H+-coupled_symporters"/>
</dbReference>
<dbReference type="InParanoid" id="A0A2K3DNH0"/>
<keyword evidence="7 10" id="KW-1133">Transmembrane helix</keyword>
<feature type="region of interest" description="Disordered" evidence="9">
    <location>
        <begin position="103"/>
        <end position="145"/>
    </location>
</feature>
<dbReference type="PROSITE" id="PS00217">
    <property type="entry name" value="SUGAR_TRANSPORT_2"/>
    <property type="match status" value="1"/>
</dbReference>
<dbReference type="EMBL" id="CM008967">
    <property type="protein sequence ID" value="PNW82085.1"/>
    <property type="molecule type" value="Genomic_DNA"/>
</dbReference>
<evidence type="ECO:0000313" key="13">
    <source>
        <dbReference type="Proteomes" id="UP000006906"/>
    </source>
</evidence>
<keyword evidence="6" id="KW-0769">Symport</keyword>
<keyword evidence="4" id="KW-1003">Cell membrane</keyword>
<dbReference type="Gramene" id="PNW82085">
    <property type="protein sequence ID" value="PNW82085"/>
    <property type="gene ID" value="CHLRE_06g273200v5"/>
</dbReference>
<dbReference type="OMA" id="GYYVVFT"/>
<accession>A0A2K3DNH0</accession>
<feature type="transmembrane region" description="Helical" evidence="10">
    <location>
        <begin position="354"/>
        <end position="373"/>
    </location>
</feature>
<evidence type="ECO:0000256" key="2">
    <source>
        <dbReference type="ARBA" id="ARBA00008240"/>
    </source>
</evidence>
<feature type="transmembrane region" description="Helical" evidence="10">
    <location>
        <begin position="536"/>
        <end position="557"/>
    </location>
</feature>
<evidence type="ECO:0000259" key="11">
    <source>
        <dbReference type="PROSITE" id="PS50850"/>
    </source>
</evidence>